<keyword evidence="2" id="KW-1185">Reference proteome</keyword>
<organism evidence="1 2">
    <name type="scientific">Kluyveromyces dobzhanskii CBS 2104</name>
    <dbReference type="NCBI Taxonomy" id="1427455"/>
    <lineage>
        <taxon>Eukaryota</taxon>
        <taxon>Fungi</taxon>
        <taxon>Dikarya</taxon>
        <taxon>Ascomycota</taxon>
        <taxon>Saccharomycotina</taxon>
        <taxon>Saccharomycetes</taxon>
        <taxon>Saccharomycetales</taxon>
        <taxon>Saccharomycetaceae</taxon>
        <taxon>Kluyveromyces</taxon>
    </lineage>
</organism>
<dbReference type="OrthoDB" id="4065037at2759"/>
<gene>
    <name evidence="1" type="ORF">KLDO_g4601</name>
</gene>
<name>A0A0A8LBV9_9SACH</name>
<dbReference type="Proteomes" id="UP000031516">
    <property type="component" value="Unassembled WGS sequence"/>
</dbReference>
<dbReference type="EMBL" id="CCBQ010000047">
    <property type="protein sequence ID" value="CDO96396.1"/>
    <property type="molecule type" value="Genomic_DNA"/>
</dbReference>
<evidence type="ECO:0000313" key="2">
    <source>
        <dbReference type="Proteomes" id="UP000031516"/>
    </source>
</evidence>
<sequence>MSSMLVCYGEKSDESDLNSYFGEVILQLLEIESLEGRELKQWCTDRNIELPQDVWNSTADTLQQLSLFKFIICLQSSNQQLEQYTDEIFEEEQLLWADIRIEPLKFDDLYNLNGDMEQNYDDPLTKYALELYTTNLFLKCGAMYQVKDFVRNCSANKQKMNSLPSKRETFPELFDKGNESVVKIPWKFPKQFFDKVTEQHTLDSKVSISFSKMMLKEPEKLYKDVNPEDISPSYVKVDMKWLEGTNIYDLWKFEEDISQTSLKLEEIKQRQIERQRIFEDDVEFLTPKTEVELFQLYLSSTKNKTFTHNHLFDDKITIEENAQNDNYVNLGKENYTLGSDETESIGTALAFKPKVVTGLQNLTPLKSSLPHESGSSNQDLFTGLKHLMYIPKIGDVNEADCIIKIEIHKPVTSSLPRDCYPLTERLSRLCMFFKKEKTGKSLTVNRSIKIQNESVTEFMLPPVDSKVTFKKFFKAKLRQMRADFSYYKKVAMYCIDDIKHYDSEGSQRVDSLVS</sequence>
<reference evidence="1 2" key="1">
    <citation type="submission" date="2014-03" db="EMBL/GenBank/DDBJ databases">
        <title>The genome of Kluyveromyces dobzhanskii.</title>
        <authorList>
            <person name="Nystedt B."/>
            <person name="Astrom S."/>
        </authorList>
    </citation>
    <scope>NUCLEOTIDE SEQUENCE [LARGE SCALE GENOMIC DNA]</scope>
    <source>
        <strain evidence="1 2">CBS 2104</strain>
    </source>
</reference>
<dbReference type="AlphaFoldDB" id="A0A0A8LBV9"/>
<protein>
    <submittedName>
        <fullName evidence="1">WGS project CCBQ000000000 data, contig 00058</fullName>
    </submittedName>
</protein>
<proteinExistence type="predicted"/>
<evidence type="ECO:0000313" key="1">
    <source>
        <dbReference type="EMBL" id="CDO96396.1"/>
    </source>
</evidence>
<comment type="caution">
    <text evidence="1">The sequence shown here is derived from an EMBL/GenBank/DDBJ whole genome shotgun (WGS) entry which is preliminary data.</text>
</comment>
<accession>A0A0A8LBV9</accession>